<feature type="region of interest" description="Disordered" evidence="7">
    <location>
        <begin position="857"/>
        <end position="930"/>
    </location>
</feature>
<feature type="compositionally biased region" description="Basic and acidic residues" evidence="7">
    <location>
        <begin position="1223"/>
        <end position="1249"/>
    </location>
</feature>
<evidence type="ECO:0000256" key="5">
    <source>
        <dbReference type="ARBA" id="ARBA00023242"/>
    </source>
</evidence>
<feature type="compositionally biased region" description="Basic and acidic residues" evidence="7">
    <location>
        <begin position="897"/>
        <end position="930"/>
    </location>
</feature>
<dbReference type="InterPro" id="IPR029334">
    <property type="entry name" value="PP1-bd"/>
</dbReference>
<organism evidence="9 10">
    <name type="scientific">Ictalurus punctatus</name>
    <name type="common">Channel catfish</name>
    <name type="synonym">Silurus punctatus</name>
    <dbReference type="NCBI Taxonomy" id="7998"/>
    <lineage>
        <taxon>Eukaryota</taxon>
        <taxon>Metazoa</taxon>
        <taxon>Chordata</taxon>
        <taxon>Craniata</taxon>
        <taxon>Vertebrata</taxon>
        <taxon>Euteleostomi</taxon>
        <taxon>Actinopterygii</taxon>
        <taxon>Neopterygii</taxon>
        <taxon>Teleostei</taxon>
        <taxon>Ostariophysi</taxon>
        <taxon>Siluriformes</taxon>
        <taxon>Ictaluridae</taxon>
        <taxon>Ictalurus</taxon>
    </lineage>
</organism>
<feature type="region of interest" description="Disordered" evidence="7">
    <location>
        <begin position="1543"/>
        <end position="1570"/>
    </location>
</feature>
<dbReference type="InterPro" id="IPR012568">
    <property type="entry name" value="KI67R"/>
</dbReference>
<feature type="domain" description="FHA" evidence="8">
    <location>
        <begin position="26"/>
        <end position="76"/>
    </location>
</feature>
<dbReference type="SMART" id="SM00240">
    <property type="entry name" value="FHA"/>
    <property type="match status" value="1"/>
</dbReference>
<dbReference type="Pfam" id="PF00498">
    <property type="entry name" value="FHA"/>
    <property type="match status" value="1"/>
</dbReference>
<dbReference type="PROSITE" id="PS50006">
    <property type="entry name" value="FHA_DOMAIN"/>
    <property type="match status" value="1"/>
</dbReference>
<dbReference type="GO" id="GO:0005634">
    <property type="term" value="C:nucleus"/>
    <property type="evidence" value="ECO:0007669"/>
    <property type="project" value="UniProtKB-SubCell"/>
</dbReference>
<feature type="compositionally biased region" description="Basic residues" evidence="7">
    <location>
        <begin position="622"/>
        <end position="636"/>
    </location>
</feature>
<reference evidence="10 11" key="2">
    <citation type="submission" date="2025-04" db="UniProtKB">
        <authorList>
            <consortium name="RefSeq"/>
        </authorList>
    </citation>
    <scope>IDENTIFICATION</scope>
    <source>
        <tissue evidence="10 11">Blood</tissue>
    </source>
</reference>
<proteinExistence type="predicted"/>
<feature type="compositionally biased region" description="Basic and acidic residues" evidence="7">
    <location>
        <begin position="134"/>
        <end position="147"/>
    </location>
</feature>
<keyword evidence="9" id="KW-1185">Reference proteome</keyword>
<feature type="compositionally biased region" description="Low complexity" evidence="7">
    <location>
        <begin position="472"/>
        <end position="542"/>
    </location>
</feature>
<evidence type="ECO:0000256" key="3">
    <source>
        <dbReference type="ARBA" id="ARBA00022553"/>
    </source>
</evidence>
<dbReference type="Proteomes" id="UP000221080">
    <property type="component" value="Chromosome 13"/>
</dbReference>
<dbReference type="KEGG" id="ipu:108273569"/>
<feature type="compositionally biased region" description="Basic residues" evidence="7">
    <location>
        <begin position="1548"/>
        <end position="1557"/>
    </location>
</feature>
<feature type="compositionally biased region" description="Low complexity" evidence="7">
    <location>
        <begin position="1715"/>
        <end position="1726"/>
    </location>
</feature>
<dbReference type="Gene3D" id="2.60.200.20">
    <property type="match status" value="1"/>
</dbReference>
<feature type="compositionally biased region" description="Polar residues" evidence="7">
    <location>
        <begin position="302"/>
        <end position="318"/>
    </location>
</feature>
<feature type="compositionally biased region" description="Basic and acidic residues" evidence="7">
    <location>
        <begin position="1959"/>
        <end position="1976"/>
    </location>
</feature>
<feature type="compositionally biased region" description="Basic and acidic residues" evidence="7">
    <location>
        <begin position="1915"/>
        <end position="1929"/>
    </location>
</feature>
<feature type="region of interest" description="Disordered" evidence="7">
    <location>
        <begin position="1272"/>
        <end position="1531"/>
    </location>
</feature>
<feature type="compositionally biased region" description="Basic and acidic residues" evidence="7">
    <location>
        <begin position="2045"/>
        <end position="2062"/>
    </location>
</feature>
<dbReference type="PANTHER" id="PTHR21603:SF17">
    <property type="entry name" value="PROLIFERATION MARKER PROTEIN KI-67"/>
    <property type="match status" value="1"/>
</dbReference>
<evidence type="ECO:0000256" key="1">
    <source>
        <dbReference type="ARBA" id="ARBA00004123"/>
    </source>
</evidence>
<dbReference type="SUPFAM" id="SSF57997">
    <property type="entry name" value="Tropomyosin"/>
    <property type="match status" value="1"/>
</dbReference>
<accession>A0A9F7RQ55</accession>
<feature type="region of interest" description="Disordered" evidence="7">
    <location>
        <begin position="693"/>
        <end position="713"/>
    </location>
</feature>
<keyword evidence="6" id="KW-0131">Cell cycle</keyword>
<gene>
    <name evidence="10 11" type="primary">mki67</name>
</gene>
<dbReference type="OrthoDB" id="6288785at2759"/>
<evidence type="ECO:0000259" key="8">
    <source>
        <dbReference type="PROSITE" id="PS50006"/>
    </source>
</evidence>
<feature type="compositionally biased region" description="Basic and acidic residues" evidence="7">
    <location>
        <begin position="598"/>
        <end position="613"/>
    </location>
</feature>
<feature type="compositionally biased region" description="Polar residues" evidence="7">
    <location>
        <begin position="161"/>
        <end position="175"/>
    </location>
</feature>
<evidence type="ECO:0000256" key="6">
    <source>
        <dbReference type="ARBA" id="ARBA00023306"/>
    </source>
</evidence>
<dbReference type="RefSeq" id="XP_053541304.1">
    <property type="nucleotide sequence ID" value="XM_053685329.1"/>
</dbReference>
<keyword evidence="5" id="KW-0539">Nucleus</keyword>
<feature type="compositionally biased region" description="Basic and acidic residues" evidence="7">
    <location>
        <begin position="1621"/>
        <end position="1632"/>
    </location>
</feature>
<feature type="compositionally biased region" description="Low complexity" evidence="7">
    <location>
        <begin position="551"/>
        <end position="567"/>
    </location>
</feature>
<feature type="compositionally biased region" description="Low complexity" evidence="7">
    <location>
        <begin position="262"/>
        <end position="279"/>
    </location>
</feature>
<feature type="compositionally biased region" description="Polar residues" evidence="7">
    <location>
        <begin position="124"/>
        <end position="133"/>
    </location>
</feature>
<feature type="compositionally biased region" description="Low complexity" evidence="7">
    <location>
        <begin position="1985"/>
        <end position="1997"/>
    </location>
</feature>
<evidence type="ECO:0000313" key="10">
    <source>
        <dbReference type="RefSeq" id="XP_053541303.1"/>
    </source>
</evidence>
<evidence type="ECO:0000313" key="11">
    <source>
        <dbReference type="RefSeq" id="XP_053541304.1"/>
    </source>
</evidence>
<keyword evidence="3" id="KW-0597">Phosphoprotein</keyword>
<feature type="compositionally biased region" description="Basic residues" evidence="7">
    <location>
        <begin position="1331"/>
        <end position="1348"/>
    </location>
</feature>
<dbReference type="SMART" id="SM01295">
    <property type="entry name" value="K167R"/>
    <property type="match status" value="2"/>
</dbReference>
<dbReference type="GO" id="GO:0005694">
    <property type="term" value="C:chromosome"/>
    <property type="evidence" value="ECO:0007669"/>
    <property type="project" value="TreeGrafter"/>
</dbReference>
<dbReference type="InterPro" id="IPR000253">
    <property type="entry name" value="FHA_dom"/>
</dbReference>
<comment type="subcellular location">
    <subcellularLocation>
        <location evidence="1">Nucleus</location>
    </subcellularLocation>
</comment>
<feature type="compositionally biased region" description="Basic and acidic residues" evidence="7">
    <location>
        <begin position="1402"/>
        <end position="1417"/>
    </location>
</feature>
<evidence type="ECO:0000256" key="2">
    <source>
        <dbReference type="ARBA" id="ARBA00022499"/>
    </source>
</evidence>
<name>A0A9F7RQ55_ICTPU</name>
<feature type="compositionally biased region" description="Polar residues" evidence="7">
    <location>
        <begin position="577"/>
        <end position="592"/>
    </location>
</feature>
<dbReference type="SUPFAM" id="SSF49879">
    <property type="entry name" value="SMAD/FHA domain"/>
    <property type="match status" value="1"/>
</dbReference>
<sequence length="2075" mass="226392">MPLLGKIVVIKRNGTDGTEFPLTASCLFGRKLDCDIRIQLPQVSKEHCRIELNENKELILTNLSSVNPTLINGETLQQSERLKHGDLITIIDRSFRFEYPPAQTPKKKHLSTPGKGETVKVLQDQQVKSTPGSTEKKKSEHAKDTCLKDGSNLPACPGQSVGDQSNASTDSTLSPFSDLYNMVKRDLSTKPMWKSASVSNTPLSKQELEKVSSENEKPATPKSVQKKRRSSTARAEKLPAQVKTATPVVQGEQKRCSEGVGTPVPQKKTPQTTPQKFTTDQVAEQIAFESPSTKSPKDRRSSASQTPENRTTTQNPSEPTEAEEAEEAKAKQATRTSPRASAGKRFQVQDVSQEVVATPTSDDTGNDQKSSKKHKRDDLPLPAAKRKRVSFGGQLSPELFDKRLPPDSPLRRGATPWRRSLGFSQKSHSLLRRASTIGLMGYQLEEDLAESPAKSASPKRAASPAKTKKETPSSSKTLKKTPSPAKTLKKTPSPAKTLKKTPSPAKTLKKTPSPAKTLKKTPSPAKKSPSPKAKTPSPKNSKTPPPPSNPSTPASSRRLSNASVKSRSSSEESLLKTPTTHGRFSVSRISTPSPIPDPQKETKEEPVHVEEAPQLRATPRATLRRSSMKASARKSVLKSALDVVRSRRSGASRANLKVVSSWADIVKFGQAKPQMEGDAKKTTTKRTAVKHAKANKPKTPAHRLKDHMSTGHADSPASIVVGKAYLRSTRLVGAAPKVVCNVALFKKDMKMDEDLTGLSDIFKTPANSRRKSAFIKPSECPATPLGVEMTETSVMNTPEESGEMVVSPMSVASSAGPARYNAEAVTRLLQDDQDRSVIEEKYDSAALPPSDVSVALDMSGEGQPKNKKATPVQKPQRKPAQAECLTGVKRLMRTPKQKAEPVEDLRGKLLKTPKEPKPPQEESLEGIKELLDTPVRKGTLLEDDMAGVKKLTKTPKVINSPVVCAVALKRLVKTPKDKTEREEDFTGVKRLMKTPRQKKQQVEEDLTGVQEMMKTPQQKKQLVEEDLTGVQEMIKTPKQKKQLVEEDLTGVLEMMKTPKQKKQPVEEDLTGVQEMMKTPQQKKQLVQEDLGIQQMMKTPKQKKQLVEEDLTGVLEMMKTPQQKKQLVQEDLGIQQMMKTPKQKKQLVEEDLTGVQEIIKTPQQKKQPVDEDLTGVLEMMKTPQQTKQLVEEDLTVVQQMMKTPKQKSQLVEDLVGVKRLLQTPKEKGEPVENDFGIDHLMKTPKQKGDEAVLGSTMDAEFNSVSSGVLLLEDASEESEEKENICPVENVKNDGEAAVGLQIETEEGETSCQEVEASVASPEQEEQSNRSSPAKKTRRGAQVRTARRSQKSQGRQVDSDSLSGTVAGSEEETSAGSPKSVPCVRLRRGKSAVDLLEDVPVQTPDRKYTRGKIPKEQAEAQKPARASAEALKPRRGRKAERDVSPVVDLTASAEVEDSVKTPAPARTKRGRKEKHEPENPQKPEASVGVASESAELQPSEETEPPVKSNTRARRGRTTKQEPTTAAEVEESSDAVVEVEAVVLESSKIKSAAKTRRGRLTKKEMLKTSQFEESCEPTLTVMESDVKSSDAVVVTEPKLSAIAEDQSAAETVQANSKPRRGRAAKKETPQAEDTSKPTLDPEVLPEERTRMPVVKSRRGRSANPGALINQGAADESNIEPSAVEPEPKAEAPAVRSGRGAGNKQVKSQVEDAANGPFTETSAAATVAEEPAVKNVRGGRRTKQPKAQVLDDSQDSEPIRQLEASAARSSRGKRTAAVKDEPDAPVKRVRRGATLEAPPVVKPSRGRKAATKSEPEEVSEGSTSVVGPIEETSNETKVPGSATEETPLSEAEAKRGRGRIVKKAKVSTKDTSVREAEEAAAEEEPQQKMSRKKDEPAAKDDAETKQSVHPAVKGRKGRGAKEQEEPEKEKPAAEESIQPVRRGRAAASVGLEVAARQKRGQKRKDLEVEGDKIPDTEPLPKRKRGKGAGAEAQTDAAAAPGRGRRTAAKEAEETSVVEAEEAPKKEEKPVRGRRKAAPEDVPPQAEDPISERTTRRGTRGEKKAETDVASAPARRTRRK</sequence>
<protein>
    <submittedName>
        <fullName evidence="10 11">Proliferation marker protein Ki-67</fullName>
    </submittedName>
</protein>
<dbReference type="InterPro" id="IPR008984">
    <property type="entry name" value="SMAD_FHA_dom_sf"/>
</dbReference>
<keyword evidence="2" id="KW-1017">Isopeptide bond</keyword>
<dbReference type="GeneID" id="108273569"/>
<feature type="compositionally biased region" description="Polar residues" evidence="7">
    <location>
        <begin position="1349"/>
        <end position="1364"/>
    </location>
</feature>
<dbReference type="PANTHER" id="PTHR21603">
    <property type="entry name" value="ANTIGEN KI-67-LIKE PROTEIN"/>
    <property type="match status" value="1"/>
</dbReference>
<feature type="compositionally biased region" description="Basic and acidic residues" evidence="7">
    <location>
        <begin position="2017"/>
        <end position="2026"/>
    </location>
</feature>
<feature type="compositionally biased region" description="Basic and acidic residues" evidence="7">
    <location>
        <begin position="1863"/>
        <end position="1873"/>
    </location>
</feature>
<dbReference type="RefSeq" id="XP_053541303.1">
    <property type="nucleotide sequence ID" value="XM_053685328.1"/>
</dbReference>
<dbReference type="Pfam" id="PF15276">
    <property type="entry name" value="PP1_bind"/>
    <property type="match status" value="1"/>
</dbReference>
<feature type="compositionally biased region" description="Low complexity" evidence="7">
    <location>
        <begin position="451"/>
        <end position="465"/>
    </location>
</feature>
<reference evidence="9" key="1">
    <citation type="journal article" date="2016" name="Nat. Commun.">
        <title>The channel catfish genome sequence provides insights into the evolution of scale formation in teleosts.</title>
        <authorList>
            <person name="Liu Z."/>
            <person name="Liu S."/>
            <person name="Yao J."/>
            <person name="Bao L."/>
            <person name="Zhang J."/>
            <person name="Li Y."/>
            <person name="Jiang C."/>
            <person name="Sun L."/>
            <person name="Wang R."/>
            <person name="Zhang Y."/>
            <person name="Zhou T."/>
            <person name="Zeng Q."/>
            <person name="Fu Q."/>
            <person name="Gao S."/>
            <person name="Li N."/>
            <person name="Koren S."/>
            <person name="Jiang Y."/>
            <person name="Zimin A."/>
            <person name="Xu P."/>
            <person name="Phillippy A.M."/>
            <person name="Geng X."/>
            <person name="Song L."/>
            <person name="Sun F."/>
            <person name="Li C."/>
            <person name="Wang X."/>
            <person name="Chen A."/>
            <person name="Jin Y."/>
            <person name="Yuan Z."/>
            <person name="Yang Y."/>
            <person name="Tan S."/>
            <person name="Peatman E."/>
            <person name="Lu J."/>
            <person name="Qin Z."/>
            <person name="Dunham R."/>
            <person name="Li Z."/>
            <person name="Sonstegard T."/>
            <person name="Feng J."/>
            <person name="Danzmann R.G."/>
            <person name="Schroeder S."/>
            <person name="Scheffler B."/>
            <person name="Duke M.V."/>
            <person name="Ballard L."/>
            <person name="Kucuktas H."/>
            <person name="Kaltenboeck L."/>
            <person name="Liu H."/>
            <person name="Armbruster J."/>
            <person name="Xie Y."/>
            <person name="Kirby M.L."/>
            <person name="Tian Y."/>
            <person name="Flanagan M.E."/>
            <person name="Mu W."/>
            <person name="Waldbieser G.C."/>
        </authorList>
    </citation>
    <scope>NUCLEOTIDE SEQUENCE [LARGE SCALE GENOMIC DNA]</scope>
    <source>
        <strain evidence="9">SDA103</strain>
    </source>
</reference>
<feature type="region of interest" description="Disordered" evidence="7">
    <location>
        <begin position="1600"/>
        <end position="2075"/>
    </location>
</feature>
<feature type="region of interest" description="Disordered" evidence="7">
    <location>
        <begin position="124"/>
        <end position="175"/>
    </location>
</feature>
<dbReference type="GO" id="GO:0007088">
    <property type="term" value="P:regulation of mitotic nuclear division"/>
    <property type="evidence" value="ECO:0007669"/>
    <property type="project" value="TreeGrafter"/>
</dbReference>
<feature type="region of interest" description="Disordered" evidence="7">
    <location>
        <begin position="1221"/>
        <end position="1249"/>
    </location>
</feature>
<evidence type="ECO:0000256" key="4">
    <source>
        <dbReference type="ARBA" id="ARBA00022843"/>
    </source>
</evidence>
<feature type="compositionally biased region" description="Basic residues" evidence="7">
    <location>
        <begin position="693"/>
        <end position="705"/>
    </location>
</feature>
<dbReference type="GO" id="GO:0051983">
    <property type="term" value="P:regulation of chromosome segregation"/>
    <property type="evidence" value="ECO:0007669"/>
    <property type="project" value="TreeGrafter"/>
</dbReference>
<evidence type="ECO:0000256" key="7">
    <source>
        <dbReference type="SAM" id="MobiDB-lite"/>
    </source>
</evidence>
<feature type="region of interest" description="Disordered" evidence="7">
    <location>
        <begin position="448"/>
        <end position="652"/>
    </location>
</feature>
<feature type="compositionally biased region" description="Basic and acidic residues" evidence="7">
    <location>
        <begin position="206"/>
        <end position="219"/>
    </location>
</feature>
<evidence type="ECO:0000313" key="9">
    <source>
        <dbReference type="Proteomes" id="UP000221080"/>
    </source>
</evidence>
<keyword evidence="4" id="KW-0832">Ubl conjugation</keyword>
<feature type="compositionally biased region" description="Basic and acidic residues" evidence="7">
    <location>
        <begin position="1888"/>
        <end position="1902"/>
    </location>
</feature>
<dbReference type="CTD" id="4288"/>
<feature type="compositionally biased region" description="Basic residues" evidence="7">
    <location>
        <begin position="1852"/>
        <end position="1862"/>
    </location>
</feature>
<feature type="compositionally biased region" description="Basic and acidic residues" evidence="7">
    <location>
        <begin position="1773"/>
        <end position="1782"/>
    </location>
</feature>
<feature type="region of interest" description="Disordered" evidence="7">
    <location>
        <begin position="191"/>
        <end position="432"/>
    </location>
</feature>
<dbReference type="CDD" id="cd22673">
    <property type="entry name" value="FHA_Ki67"/>
    <property type="match status" value="1"/>
</dbReference>